<evidence type="ECO:0000256" key="1">
    <source>
        <dbReference type="SAM" id="MobiDB-lite"/>
    </source>
</evidence>
<evidence type="ECO:0000256" key="2">
    <source>
        <dbReference type="SAM" id="SignalP"/>
    </source>
</evidence>
<evidence type="ECO:0000313" key="5">
    <source>
        <dbReference type="Proteomes" id="UP000077349"/>
    </source>
</evidence>
<dbReference type="GO" id="GO:0055085">
    <property type="term" value="P:transmembrane transport"/>
    <property type="evidence" value="ECO:0007669"/>
    <property type="project" value="InterPro"/>
</dbReference>
<gene>
    <name evidence="4" type="ORF">Amal_03549</name>
</gene>
<keyword evidence="2" id="KW-0732">Signal</keyword>
<protein>
    <submittedName>
        <fullName evidence="4">TonB periplasmic protein</fullName>
    </submittedName>
</protein>
<proteinExistence type="predicted"/>
<comment type="caution">
    <text evidence="4">The sequence shown here is derived from an EMBL/GenBank/DDBJ whole genome shotgun (WGS) entry which is preliminary data.</text>
</comment>
<feature type="chain" id="PRO_5008061608" evidence="2">
    <location>
        <begin position="27"/>
        <end position="117"/>
    </location>
</feature>
<dbReference type="SUPFAM" id="SSF74653">
    <property type="entry name" value="TolA/TonB C-terminal domain"/>
    <property type="match status" value="1"/>
</dbReference>
<dbReference type="Pfam" id="PF03544">
    <property type="entry name" value="TonB_C"/>
    <property type="match status" value="1"/>
</dbReference>
<reference evidence="4 5" key="1">
    <citation type="submission" date="2016-03" db="EMBL/GenBank/DDBJ databases">
        <title>Draft genome sequence of Acetobacter malorum CECT 7742, a strain isolated from strawberry vinegar.</title>
        <authorList>
            <person name="Sainz F."/>
            <person name="Mas A."/>
            <person name="Torija M.J."/>
        </authorList>
    </citation>
    <scope>NUCLEOTIDE SEQUENCE [LARGE SCALE GENOMIC DNA]</scope>
    <source>
        <strain evidence="4 5">CECT 7742</strain>
    </source>
</reference>
<feature type="domain" description="TonB C-terminal" evidence="3">
    <location>
        <begin position="42"/>
        <end position="104"/>
    </location>
</feature>
<dbReference type="Proteomes" id="UP000077349">
    <property type="component" value="Unassembled WGS sequence"/>
</dbReference>
<dbReference type="Gene3D" id="3.30.1150.10">
    <property type="match status" value="1"/>
</dbReference>
<feature type="signal peptide" evidence="2">
    <location>
        <begin position="1"/>
        <end position="26"/>
    </location>
</feature>
<dbReference type="AlphaFoldDB" id="A0A177G4N0"/>
<organism evidence="4 5">
    <name type="scientific">Acetobacter malorum</name>
    <dbReference type="NCBI Taxonomy" id="178901"/>
    <lineage>
        <taxon>Bacteria</taxon>
        <taxon>Pseudomonadati</taxon>
        <taxon>Pseudomonadota</taxon>
        <taxon>Alphaproteobacteria</taxon>
        <taxon>Acetobacterales</taxon>
        <taxon>Acetobacteraceae</taxon>
        <taxon>Acetobacter</taxon>
    </lineage>
</organism>
<evidence type="ECO:0000259" key="3">
    <source>
        <dbReference type="Pfam" id="PF03544"/>
    </source>
</evidence>
<dbReference type="InterPro" id="IPR037682">
    <property type="entry name" value="TonB_C"/>
</dbReference>
<feature type="region of interest" description="Disordered" evidence="1">
    <location>
        <begin position="24"/>
        <end position="50"/>
    </location>
</feature>
<name>A0A177G4N0_9PROT</name>
<evidence type="ECO:0000313" key="4">
    <source>
        <dbReference type="EMBL" id="OAG75283.1"/>
    </source>
</evidence>
<sequence length="117" mass="12935">MKKIITATLTLLLTAYATQAHTPALADDLDPSQSTQNAPADPEQREKNNAEATVVMKADIDKAGHNVKCRIVSSEKPELDDISLDYCRNEKHRPVTKNGVPVIVHDHPVIVKYHVDN</sequence>
<accession>A0A177G4N0</accession>
<dbReference type="PATRIC" id="fig|178901.16.peg.3805"/>
<dbReference type="EMBL" id="LVHD01000079">
    <property type="protein sequence ID" value="OAG75283.1"/>
    <property type="molecule type" value="Genomic_DNA"/>
</dbReference>